<dbReference type="Proteomes" id="UP000248021">
    <property type="component" value="Unassembled WGS sequence"/>
</dbReference>
<name>A0A2V3U5N1_9HYPH</name>
<reference evidence="2 3" key="1">
    <citation type="submission" date="2018-05" db="EMBL/GenBank/DDBJ databases">
        <title>Genomic Encyclopedia of Type Strains, Phase IV (KMG-IV): sequencing the most valuable type-strain genomes for metagenomic binning, comparative biology and taxonomic classification.</title>
        <authorList>
            <person name="Goeker M."/>
        </authorList>
    </citation>
    <scope>NUCLEOTIDE SEQUENCE [LARGE SCALE GENOMIC DNA]</scope>
    <source>
        <strain evidence="2 3">DSM 6462</strain>
    </source>
</reference>
<accession>A0A2V3U5N1</accession>
<feature type="region of interest" description="Disordered" evidence="1">
    <location>
        <begin position="1"/>
        <end position="30"/>
    </location>
</feature>
<feature type="region of interest" description="Disordered" evidence="1">
    <location>
        <begin position="57"/>
        <end position="76"/>
    </location>
</feature>
<proteinExistence type="predicted"/>
<dbReference type="AlphaFoldDB" id="A0A2V3U5N1"/>
<dbReference type="EMBL" id="QJJK01000006">
    <property type="protein sequence ID" value="PXW58259.1"/>
    <property type="molecule type" value="Genomic_DNA"/>
</dbReference>
<protein>
    <submittedName>
        <fullName evidence="2">Uncharacterized protein</fullName>
    </submittedName>
</protein>
<keyword evidence="3" id="KW-1185">Reference proteome</keyword>
<evidence type="ECO:0000313" key="2">
    <source>
        <dbReference type="EMBL" id="PXW58259.1"/>
    </source>
</evidence>
<comment type="caution">
    <text evidence="2">The sequence shown here is derived from an EMBL/GenBank/DDBJ whole genome shotgun (WGS) entry which is preliminary data.</text>
</comment>
<sequence>MIGRLEGNAGHGGRHPRFVPPRRATGPGWAPSALTSEASLALLLVLATPALAQAPMAQPLPPTTATSPAAPPAAMAPLDGPAAVKSLVTASATLTTRDTPIRSGLIWRVYRLGSDGAPPELMARSNDATSHFELPPGTYMLHASYGFASAMRRITLRNTPLDETLTVNAGALKVAGTIGDIAIPVSKLTFSVYLPVGNDAEGRLVVADAKPGDLIRLPEGSYRIVSTYGDTNAIMRSDLRVEAGKLTEATVNHRAATVTLKLVNAAGGEAFAGTAFSVLTPGGDVIREAIGAFPSLVLAEGDYVLIARHDGQVYTREFKVDSGLDKDIEIVAR</sequence>
<organism evidence="2 3">
    <name type="scientific">Chelatococcus asaccharovorans</name>
    <dbReference type="NCBI Taxonomy" id="28210"/>
    <lineage>
        <taxon>Bacteria</taxon>
        <taxon>Pseudomonadati</taxon>
        <taxon>Pseudomonadota</taxon>
        <taxon>Alphaproteobacteria</taxon>
        <taxon>Hyphomicrobiales</taxon>
        <taxon>Chelatococcaceae</taxon>
        <taxon>Chelatococcus</taxon>
    </lineage>
</organism>
<evidence type="ECO:0000313" key="3">
    <source>
        <dbReference type="Proteomes" id="UP000248021"/>
    </source>
</evidence>
<gene>
    <name evidence="2" type="ORF">C7450_106441</name>
</gene>
<evidence type="ECO:0000256" key="1">
    <source>
        <dbReference type="SAM" id="MobiDB-lite"/>
    </source>
</evidence>